<feature type="domain" description="SCP" evidence="2">
    <location>
        <begin position="120"/>
        <end position="226"/>
    </location>
</feature>
<evidence type="ECO:0000313" key="4">
    <source>
        <dbReference type="EMBL" id="EGC17316.1"/>
    </source>
</evidence>
<evidence type="ECO:0000256" key="1">
    <source>
        <dbReference type="ARBA" id="ARBA00004442"/>
    </source>
</evidence>
<reference evidence="4 5" key="1">
    <citation type="submission" date="2011-01" db="EMBL/GenBank/DDBJ databases">
        <authorList>
            <person name="Muzny D."/>
            <person name="Qin X."/>
            <person name="Deng J."/>
            <person name="Jiang H."/>
            <person name="Liu Y."/>
            <person name="Qu J."/>
            <person name="Song X.-Z."/>
            <person name="Zhang L."/>
            <person name="Thornton R."/>
            <person name="Coyle M."/>
            <person name="Francisco L."/>
            <person name="Jackson L."/>
            <person name="Javaid M."/>
            <person name="Korchina V."/>
            <person name="Kovar C."/>
            <person name="Mata R."/>
            <person name="Mathew T."/>
            <person name="Ngo R."/>
            <person name="Nguyen L."/>
            <person name="Nguyen N."/>
            <person name="Okwuonu G."/>
            <person name="Ongeri F."/>
            <person name="Pham C."/>
            <person name="Simmons D."/>
            <person name="Wilczek-Boney K."/>
            <person name="Hale W."/>
            <person name="Jakkamsetti A."/>
            <person name="Pham P."/>
            <person name="Ruth R."/>
            <person name="San Lucas F."/>
            <person name="Warren J."/>
            <person name="Zhang J."/>
            <person name="Zhao Z."/>
            <person name="Zhou C."/>
            <person name="Zhu D."/>
            <person name="Lee S."/>
            <person name="Bess C."/>
            <person name="Blankenburg K."/>
            <person name="Forbes L."/>
            <person name="Fu Q."/>
            <person name="Gubbala S."/>
            <person name="Hirani K."/>
            <person name="Jayaseelan J.C."/>
            <person name="Lara F."/>
            <person name="Munidasa M."/>
            <person name="Palculict T."/>
            <person name="Patil S."/>
            <person name="Pu L.-L."/>
            <person name="Saada N."/>
            <person name="Tang L."/>
            <person name="Weissenberger G."/>
            <person name="Zhu Y."/>
            <person name="Hemphill L."/>
            <person name="Shang Y."/>
            <person name="Youmans B."/>
            <person name="Ayvaz T."/>
            <person name="Ross M."/>
            <person name="Santibanez J."/>
            <person name="Aqrawi P."/>
            <person name="Gross S."/>
            <person name="Joshi V."/>
            <person name="Fowler G."/>
            <person name="Nazareth L."/>
            <person name="Reid J."/>
            <person name="Worley K."/>
            <person name="Petrosino J."/>
            <person name="Highlander S."/>
            <person name="Gibbs R."/>
        </authorList>
    </citation>
    <scope>NUCLEOTIDE SEQUENCE [LARGE SCALE GENOMIC DNA]</scope>
    <source>
        <strain evidence="4 5">ATCC 33394</strain>
    </source>
</reference>
<dbReference type="PANTHER" id="PTHR31157">
    <property type="entry name" value="SCP DOMAIN-CONTAINING PROTEIN"/>
    <property type="match status" value="1"/>
</dbReference>
<dbReference type="Gene3D" id="2.40.160.90">
    <property type="match status" value="1"/>
</dbReference>
<dbReference type="SUPFAM" id="SSF56925">
    <property type="entry name" value="OMPA-like"/>
    <property type="match status" value="1"/>
</dbReference>
<gene>
    <name evidence="4" type="ORF">HMPREF9098_1332</name>
</gene>
<dbReference type="STRING" id="888741.HMPREF9098_1332"/>
<dbReference type="CDD" id="cd05379">
    <property type="entry name" value="CAP_bacterial"/>
    <property type="match status" value="1"/>
</dbReference>
<dbReference type="SUPFAM" id="SSF55797">
    <property type="entry name" value="PR-1-like"/>
    <property type="match status" value="1"/>
</dbReference>
<dbReference type="InterPro" id="IPR035940">
    <property type="entry name" value="CAP_sf"/>
</dbReference>
<dbReference type="InterPro" id="IPR001677">
    <property type="entry name" value="TbpB_B_D"/>
</dbReference>
<comment type="caution">
    <text evidence="4">The sequence shown here is derived from an EMBL/GenBank/DDBJ whole genome shotgun (WGS) entry which is preliminary data.</text>
</comment>
<organism evidence="4 5">
    <name type="scientific">Kingella denitrificans ATCC 33394</name>
    <dbReference type="NCBI Taxonomy" id="888741"/>
    <lineage>
        <taxon>Bacteria</taxon>
        <taxon>Pseudomonadati</taxon>
        <taxon>Pseudomonadota</taxon>
        <taxon>Betaproteobacteria</taxon>
        <taxon>Neisseriales</taxon>
        <taxon>Neisseriaceae</taxon>
        <taxon>Kingella</taxon>
    </lineage>
</organism>
<dbReference type="GO" id="GO:0009279">
    <property type="term" value="C:cell outer membrane"/>
    <property type="evidence" value="ECO:0007669"/>
    <property type="project" value="UniProtKB-SubCell"/>
</dbReference>
<comment type="subcellular location">
    <subcellularLocation>
        <location evidence="1">Cell outer membrane</location>
    </subcellularLocation>
</comment>
<dbReference type="HOGENOM" id="CLU_690342_0_0_4"/>
<evidence type="ECO:0000259" key="2">
    <source>
        <dbReference type="Pfam" id="PF00188"/>
    </source>
</evidence>
<dbReference type="InterPro" id="IPR014044">
    <property type="entry name" value="CAP_dom"/>
</dbReference>
<feature type="domain" description="Transferrin-binding protein B C-lobe/N-lobe beta-barrel" evidence="3">
    <location>
        <begin position="319"/>
        <end position="428"/>
    </location>
</feature>
<protein>
    <submittedName>
        <fullName evidence="4">SCP-like protein</fullName>
    </submittedName>
</protein>
<proteinExistence type="predicted"/>
<keyword evidence="5" id="KW-1185">Reference proteome</keyword>
<dbReference type="AlphaFoldDB" id="F0EZJ5"/>
<evidence type="ECO:0000259" key="3">
    <source>
        <dbReference type="Pfam" id="PF01298"/>
    </source>
</evidence>
<dbReference type="Proteomes" id="UP000004088">
    <property type="component" value="Unassembled WGS sequence"/>
</dbReference>
<dbReference type="PANTHER" id="PTHR31157:SF1">
    <property type="entry name" value="SCP DOMAIN-CONTAINING PROTEIN"/>
    <property type="match status" value="1"/>
</dbReference>
<dbReference type="EMBL" id="AEWV01000021">
    <property type="protein sequence ID" value="EGC17316.1"/>
    <property type="molecule type" value="Genomic_DNA"/>
</dbReference>
<name>F0EZJ5_9NEIS</name>
<accession>F0EZJ5</accession>
<sequence>MKCRLLFNLWAAQNTLQWRIIYFNHTNRKEFFMKFNATVLSIATTLALAACGGGGGGDSVTTNSRNTLPVRQIDPANADKATYQRTQDTTIYSVVANSNNIAKPESSTDRMMAANVILETNLERGRKGAGSLAEDPQLTAYAQQRAEEISRDFEHRRPGNTAWHSGLTGYGVAGENLAYGYSDTQSVMTGWKNSRGHYQNMINGDFTKIGVGLAKINGIYYWVQIFGDDTATSFYNTRNGNNPSVGFERLSVDNVSIPLANNNLNGSWQDFSANVTGRNYNGTESGYDNVKFGLIRNNDTNASGAYQTFYQGRTYTGVVPTSGRALYNGTAVWVNNNGIGTVNNNLSSRFSVDFANRTIDGNITNRRNGNDSIQLSGKLDGANFHSAPGSRVEMHGQFYGNNAEALAGDFREHPGVGQDRIGAFGAVKQ</sequence>
<dbReference type="InterPro" id="IPR011250">
    <property type="entry name" value="OMP/PagP_B-barrel"/>
</dbReference>
<dbReference type="Pfam" id="PF01298">
    <property type="entry name" value="TbpB_B_D"/>
    <property type="match status" value="1"/>
</dbReference>
<dbReference type="Pfam" id="PF00188">
    <property type="entry name" value="CAP"/>
    <property type="match status" value="1"/>
</dbReference>
<evidence type="ECO:0000313" key="5">
    <source>
        <dbReference type="Proteomes" id="UP000004088"/>
    </source>
</evidence>
<dbReference type="Gene3D" id="3.40.33.10">
    <property type="entry name" value="CAP"/>
    <property type="match status" value="1"/>
</dbReference>